<gene>
    <name evidence="1" type="ORF">ZEAMMB73_Zm00001d005392</name>
</gene>
<dbReference type="SUPFAM" id="SSF53474">
    <property type="entry name" value="alpha/beta-Hydrolases"/>
    <property type="match status" value="1"/>
</dbReference>
<dbReference type="AlphaFoldDB" id="A0A1D6EM93"/>
<name>A0A1D6EM93_MAIZE</name>
<organism evidence="1">
    <name type="scientific">Zea mays</name>
    <name type="common">Maize</name>
    <dbReference type="NCBI Taxonomy" id="4577"/>
    <lineage>
        <taxon>Eukaryota</taxon>
        <taxon>Viridiplantae</taxon>
        <taxon>Streptophyta</taxon>
        <taxon>Embryophyta</taxon>
        <taxon>Tracheophyta</taxon>
        <taxon>Spermatophyta</taxon>
        <taxon>Magnoliopsida</taxon>
        <taxon>Liliopsida</taxon>
        <taxon>Poales</taxon>
        <taxon>Poaceae</taxon>
        <taxon>PACMAD clade</taxon>
        <taxon>Panicoideae</taxon>
        <taxon>Andropogonodae</taxon>
        <taxon>Andropogoneae</taxon>
        <taxon>Tripsacinae</taxon>
        <taxon>Zea</taxon>
    </lineage>
</organism>
<dbReference type="InterPro" id="IPR029058">
    <property type="entry name" value="AB_hydrolase_fold"/>
</dbReference>
<proteinExistence type="predicted"/>
<keyword evidence="1" id="KW-0012">Acyltransferase</keyword>
<accession>A0A1D6EM93</accession>
<dbReference type="Gene3D" id="3.40.50.1820">
    <property type="entry name" value="alpha/beta hydrolase"/>
    <property type="match status" value="1"/>
</dbReference>
<protein>
    <submittedName>
        <fullName evidence="1">Lecithin-cholesterol acyltransferase-like 1</fullName>
    </submittedName>
</protein>
<dbReference type="GO" id="GO:0008374">
    <property type="term" value="F:O-acyltransferase activity"/>
    <property type="evidence" value="ECO:0007669"/>
    <property type="project" value="InterPro"/>
</dbReference>
<dbReference type="ExpressionAtlas" id="A0A1D6EM93">
    <property type="expression patterns" value="baseline and differential"/>
</dbReference>
<dbReference type="PANTHER" id="PTHR11440">
    <property type="entry name" value="LECITHIN-CHOLESTEROL ACYLTRANSFERASE-RELATED"/>
    <property type="match status" value="1"/>
</dbReference>
<dbReference type="GO" id="GO:0006629">
    <property type="term" value="P:lipid metabolic process"/>
    <property type="evidence" value="ECO:0007669"/>
    <property type="project" value="InterPro"/>
</dbReference>
<reference evidence="1" key="1">
    <citation type="submission" date="2015-12" db="EMBL/GenBank/DDBJ databases">
        <title>Update maize B73 reference genome by single molecule sequencing technologies.</title>
        <authorList>
            <consortium name="Maize Genome Sequencing Project"/>
            <person name="Ware D."/>
        </authorList>
    </citation>
    <scope>NUCLEOTIDE SEQUENCE [LARGE SCALE GENOMIC DNA]</scope>
    <source>
        <tissue evidence="1">Seedling</tissue>
    </source>
</reference>
<evidence type="ECO:0000313" key="1">
    <source>
        <dbReference type="EMBL" id="ONM20988.1"/>
    </source>
</evidence>
<dbReference type="InterPro" id="IPR003386">
    <property type="entry name" value="LACT/PDAT_acylTrfase"/>
</dbReference>
<dbReference type="EMBL" id="CM007648">
    <property type="protein sequence ID" value="ONM20988.1"/>
    <property type="molecule type" value="Genomic_DNA"/>
</dbReference>
<dbReference type="Pfam" id="PF02450">
    <property type="entry name" value="LCAT"/>
    <property type="match status" value="1"/>
</dbReference>
<sequence>MASSLLQQLLSLLLLLLPSPLRLREHLSGNHAVSANNFHPIFLVAGVSCSDLEARLTEEYRPSVPHCGAMKGKGWFGLWKNSSELLSRDYVQCFEEQMSLVYDPAINEYRNLAGVETRVPNFGSTRAFSHKNPLKSDWCLGKLRAALEDMGYRDGDTMFGAPYDFRYAPPSPGQTSEVYSRYFKELMELVEAASERTRKKAVILGHSFGGMVALEFVRNTPPAWRREHIERLVLVAPTLPGGFLEPVRNFASGTDILYVPATTPLATRAMWRSFESAIVNFPSPAVFGRLQAPLVVTRERNYSASAHDMVPMTYISGVGNRTPLRLVFWGEDFDAAPEVAAYGDGDGKINLISVLAFEKEMRRQPEQKKQFKSIKINKAQHSTIVTDDFALHRVIQEIVEANNQKIPS</sequence>
<keyword evidence="1" id="KW-0808">Transferase</keyword>